<gene>
    <name evidence="1" type="ORF">GCM10007205_22660</name>
</gene>
<comment type="caution">
    <text evidence="1">The sequence shown here is derived from an EMBL/GenBank/DDBJ whole genome shotgun (WGS) entry which is preliminary data.</text>
</comment>
<accession>A0A8J2XYG1</accession>
<sequence>MTHLADYLVGRLTSLEYAIRQSITVREDQEDAASPEHLEEAASCGVHVERDMSKGDLLGAVQTLARATRARQTTAPGQSHD</sequence>
<keyword evidence="2" id="KW-1185">Reference proteome</keyword>
<protein>
    <submittedName>
        <fullName evidence="1">Uncharacterized protein</fullName>
    </submittedName>
</protein>
<dbReference type="RefSeq" id="WP_229729008.1">
    <property type="nucleotide sequence ID" value="NZ_BMCG01000004.1"/>
</dbReference>
<reference evidence="1" key="1">
    <citation type="journal article" date="2014" name="Int. J. Syst. Evol. Microbiol.">
        <title>Complete genome sequence of Corynebacterium casei LMG S-19264T (=DSM 44701T), isolated from a smear-ripened cheese.</title>
        <authorList>
            <consortium name="US DOE Joint Genome Institute (JGI-PGF)"/>
            <person name="Walter F."/>
            <person name="Albersmeier A."/>
            <person name="Kalinowski J."/>
            <person name="Ruckert C."/>
        </authorList>
    </citation>
    <scope>NUCLEOTIDE SEQUENCE</scope>
    <source>
        <strain evidence="1">CCM 7086</strain>
    </source>
</reference>
<proteinExistence type="predicted"/>
<organism evidence="1 2">
    <name type="scientific">Oxalicibacterium flavum</name>
    <dbReference type="NCBI Taxonomy" id="179467"/>
    <lineage>
        <taxon>Bacteria</taxon>
        <taxon>Pseudomonadati</taxon>
        <taxon>Pseudomonadota</taxon>
        <taxon>Betaproteobacteria</taxon>
        <taxon>Burkholderiales</taxon>
        <taxon>Oxalobacteraceae</taxon>
        <taxon>Oxalicibacterium</taxon>
    </lineage>
</organism>
<dbReference type="EMBL" id="BMCG01000004">
    <property type="protein sequence ID" value="GGC13230.1"/>
    <property type="molecule type" value="Genomic_DNA"/>
</dbReference>
<dbReference type="AlphaFoldDB" id="A0A8J2XYG1"/>
<name>A0A8J2XYG1_9BURK</name>
<reference evidence="1" key="2">
    <citation type="submission" date="2020-09" db="EMBL/GenBank/DDBJ databases">
        <authorList>
            <person name="Sun Q."/>
            <person name="Sedlacek I."/>
        </authorList>
    </citation>
    <scope>NUCLEOTIDE SEQUENCE</scope>
    <source>
        <strain evidence="1">CCM 7086</strain>
    </source>
</reference>
<dbReference type="Proteomes" id="UP000620266">
    <property type="component" value="Unassembled WGS sequence"/>
</dbReference>
<evidence type="ECO:0000313" key="2">
    <source>
        <dbReference type="Proteomes" id="UP000620266"/>
    </source>
</evidence>
<evidence type="ECO:0000313" key="1">
    <source>
        <dbReference type="EMBL" id="GGC13230.1"/>
    </source>
</evidence>